<organism evidence="4 5">
    <name type="scientific">Potamilus streckersoni</name>
    <dbReference type="NCBI Taxonomy" id="2493646"/>
    <lineage>
        <taxon>Eukaryota</taxon>
        <taxon>Metazoa</taxon>
        <taxon>Spiralia</taxon>
        <taxon>Lophotrochozoa</taxon>
        <taxon>Mollusca</taxon>
        <taxon>Bivalvia</taxon>
        <taxon>Autobranchia</taxon>
        <taxon>Heteroconchia</taxon>
        <taxon>Palaeoheterodonta</taxon>
        <taxon>Unionida</taxon>
        <taxon>Unionoidea</taxon>
        <taxon>Unionidae</taxon>
        <taxon>Ambleminae</taxon>
        <taxon>Lampsilini</taxon>
        <taxon>Potamilus</taxon>
    </lineage>
</organism>
<dbReference type="GO" id="GO:0046872">
    <property type="term" value="F:metal ion binding"/>
    <property type="evidence" value="ECO:0007669"/>
    <property type="project" value="InterPro"/>
</dbReference>
<dbReference type="EMBL" id="JAEAOA010001680">
    <property type="protein sequence ID" value="KAK3586595.1"/>
    <property type="molecule type" value="Genomic_DNA"/>
</dbReference>
<keyword evidence="1" id="KW-0547">Nucleotide-binding</keyword>
<dbReference type="Proteomes" id="UP001195483">
    <property type="component" value="Unassembled WGS sequence"/>
</dbReference>
<dbReference type="Gene3D" id="3.40.50.20">
    <property type="match status" value="1"/>
</dbReference>
<sequence length="1034" mass="116564">MDVKVADANYERPPELEGKVAVKVVYESYLPENLSFSMLPTVVSIESALCEMKLSPDDNSNADDPDDNSNADDANDNSNADDPDDNSNADEAPENKDERQLLNTIQIASTPERYSTWTGSYKEWSTNVNLGPFREGMQIPPEDKYIMKYYESLQYMLYETGYPETVDRASQPRTVSKDDITICMLSSPVECMSTLTEGGNQCPGNMLLVLSTTWLSKKKSETKEGFYSLYVHKAIAFGVNGQSFLETYDPPRRVTYFVNFFTRACTNGQRHDGKEVEAYLDCPMSSSLKLTKLVDDKLWTRSIVSELGLVFPETVAFAYSSDIVYPQQEPDIRVVHIDEKKTNLEDIVYIEVNKFLDRCFKKEVKMIVVKPSGIMWHASNGVTYHWIHNREEIIQVILEFFTLIDPGDAVLVETFIETIKPVKTSKVPRWRCTESCAVHLRSTVCRRNDDTPLTTNINCGIAFVEEPVTETTAILQPLRTTLIAYGVTDDDEIDRFEKDVKEASTAILDSIMSYESDLDTSERGGLLAQTDIIGIDFVIANRNGVLTPVCIEVNSHDCTINCHTFETFYPKLKEKTVGPYVETMIARSVNVLMVGKIVLVVGGGDYSKHFIWPAAEEMGIKVVLVESDPNHFSKDDVDEFIPFDFSDHTQDDQHAINIFNYIRKNTIKLDGCLTFWEDCVPLVARLCHLLNLPGSTEKGALSAKSKSDTLAVLNKVPGSSPHWPLMNLYTSWFLPLRSQADIKNIQKVRKFPLIMKLEYGSRAVGVTLVRNATEMEEKYNDIRSILQKPEDYSGIGLGHGNTLMVMEYLMGTEHNVDIILHERRMAGAFVSDNGPTRGKTFTETAACMPSVLSYDKQRQLIIAAYQCCLELGLKNGAFNVEFKMEATGPKLIEVNGRMGGFYHRDWIRKVYGIDVLMTAFEIACGIKPYIPDRPPKGQMMGIMCIPSLHSHILQDPYYISKRMDLEAAGKIHFNLFDQHAEVRAGGFEEPFANVAVIAEDLPTARQNLVAIAKDLNIDHPDYNVDSFLEDFWSI</sequence>
<evidence type="ECO:0000256" key="2">
    <source>
        <dbReference type="SAM" id="MobiDB-lite"/>
    </source>
</evidence>
<dbReference type="GO" id="GO:0016887">
    <property type="term" value="F:ATP hydrolysis activity"/>
    <property type="evidence" value="ECO:0007669"/>
    <property type="project" value="InterPro"/>
</dbReference>
<reference evidence="4" key="1">
    <citation type="journal article" date="2021" name="Genome Biol. Evol.">
        <title>A High-Quality Reference Genome for a Parasitic Bivalve with Doubly Uniparental Inheritance (Bivalvia: Unionida).</title>
        <authorList>
            <person name="Smith C.H."/>
        </authorList>
    </citation>
    <scope>NUCLEOTIDE SEQUENCE</scope>
    <source>
        <strain evidence="4">CHS0354</strain>
    </source>
</reference>
<proteinExistence type="predicted"/>
<dbReference type="Pfam" id="PF18130">
    <property type="entry name" value="ATPgrasp_N"/>
    <property type="match status" value="1"/>
</dbReference>
<comment type="caution">
    <text evidence="4">The sequence shown here is derived from an EMBL/GenBank/DDBJ whole genome shotgun (WGS) entry which is preliminary data.</text>
</comment>
<evidence type="ECO:0000313" key="4">
    <source>
        <dbReference type="EMBL" id="KAK3586595.1"/>
    </source>
</evidence>
<dbReference type="InterPro" id="IPR031046">
    <property type="entry name" value="CARNS1"/>
</dbReference>
<dbReference type="InterPro" id="IPR011761">
    <property type="entry name" value="ATP-grasp"/>
</dbReference>
<evidence type="ECO:0000313" key="5">
    <source>
        <dbReference type="Proteomes" id="UP001195483"/>
    </source>
</evidence>
<dbReference type="Pfam" id="PF13535">
    <property type="entry name" value="ATP-grasp_4"/>
    <property type="match status" value="1"/>
</dbReference>
<evidence type="ECO:0000259" key="3">
    <source>
        <dbReference type="PROSITE" id="PS50975"/>
    </source>
</evidence>
<reference evidence="4" key="3">
    <citation type="submission" date="2023-05" db="EMBL/GenBank/DDBJ databases">
        <authorList>
            <person name="Smith C.H."/>
        </authorList>
    </citation>
    <scope>NUCLEOTIDE SEQUENCE</scope>
    <source>
        <strain evidence="4">CHS0354</strain>
        <tissue evidence="4">Mantle</tissue>
    </source>
</reference>
<dbReference type="SUPFAM" id="SSF56059">
    <property type="entry name" value="Glutathione synthetase ATP-binding domain-like"/>
    <property type="match status" value="1"/>
</dbReference>
<feature type="compositionally biased region" description="Acidic residues" evidence="2">
    <location>
        <begin position="60"/>
        <end position="92"/>
    </location>
</feature>
<dbReference type="InterPro" id="IPR041472">
    <property type="entry name" value="BL00235/CARNS1_N"/>
</dbReference>
<gene>
    <name evidence="4" type="ORF">CHS0354_027733</name>
</gene>
<reference evidence="4" key="2">
    <citation type="journal article" date="2021" name="Genome Biol. Evol.">
        <title>Developing a high-quality reference genome for a parasitic bivalve with doubly uniparental inheritance (Bivalvia: Unionida).</title>
        <authorList>
            <person name="Smith C.H."/>
        </authorList>
    </citation>
    <scope>NUCLEOTIDE SEQUENCE</scope>
    <source>
        <strain evidence="4">CHS0354</strain>
        <tissue evidence="4">Mantle</tissue>
    </source>
</reference>
<dbReference type="PROSITE" id="PS50975">
    <property type="entry name" value="ATP_GRASP"/>
    <property type="match status" value="1"/>
</dbReference>
<dbReference type="PANTHER" id="PTHR48066:SF1">
    <property type="entry name" value="CARNOSINE SYNTHASE 1"/>
    <property type="match status" value="1"/>
</dbReference>
<keyword evidence="1" id="KW-0067">ATP-binding</keyword>
<protein>
    <recommendedName>
        <fullName evidence="3">ATP-grasp domain-containing protein</fullName>
    </recommendedName>
</protein>
<name>A0AAE0S789_9BIVA</name>
<dbReference type="GO" id="GO:0035499">
    <property type="term" value="P:carnosine biosynthetic process"/>
    <property type="evidence" value="ECO:0007669"/>
    <property type="project" value="InterPro"/>
</dbReference>
<dbReference type="AlphaFoldDB" id="A0AAE0S789"/>
<keyword evidence="5" id="KW-1185">Reference proteome</keyword>
<dbReference type="PANTHER" id="PTHR48066">
    <property type="entry name" value="CARNOSINE SYNTHASE 1"/>
    <property type="match status" value="1"/>
</dbReference>
<accession>A0AAE0S789</accession>
<dbReference type="Gene3D" id="3.30.470.20">
    <property type="entry name" value="ATP-grasp fold, B domain"/>
    <property type="match status" value="1"/>
</dbReference>
<dbReference type="GO" id="GO:0047730">
    <property type="term" value="F:carnosine synthase activity"/>
    <property type="evidence" value="ECO:0007669"/>
    <property type="project" value="InterPro"/>
</dbReference>
<dbReference type="GO" id="GO:0005524">
    <property type="term" value="F:ATP binding"/>
    <property type="evidence" value="ECO:0007669"/>
    <property type="project" value="UniProtKB-UniRule"/>
</dbReference>
<evidence type="ECO:0000256" key="1">
    <source>
        <dbReference type="PROSITE-ProRule" id="PRU00409"/>
    </source>
</evidence>
<feature type="region of interest" description="Disordered" evidence="2">
    <location>
        <begin position="54"/>
        <end position="107"/>
    </location>
</feature>
<feature type="domain" description="ATP-grasp" evidence="3">
    <location>
        <begin position="726"/>
        <end position="924"/>
    </location>
</feature>